<evidence type="ECO:0000256" key="1">
    <source>
        <dbReference type="SAM" id="MobiDB-lite"/>
    </source>
</evidence>
<dbReference type="EMBL" id="MU002256">
    <property type="protein sequence ID" value="KAF2788013.1"/>
    <property type="molecule type" value="Genomic_DNA"/>
</dbReference>
<keyword evidence="3" id="KW-1185">Reference proteome</keyword>
<accession>A0A6A6WVR1</accession>
<protein>
    <submittedName>
        <fullName evidence="2">Uncharacterized protein</fullName>
    </submittedName>
</protein>
<evidence type="ECO:0000313" key="3">
    <source>
        <dbReference type="Proteomes" id="UP000799757"/>
    </source>
</evidence>
<dbReference type="Proteomes" id="UP000799757">
    <property type="component" value="Unassembled WGS sequence"/>
</dbReference>
<dbReference type="AlphaFoldDB" id="A0A6A6WVR1"/>
<reference evidence="2" key="1">
    <citation type="journal article" date="2020" name="Stud. Mycol.">
        <title>101 Dothideomycetes genomes: a test case for predicting lifestyles and emergence of pathogens.</title>
        <authorList>
            <person name="Haridas S."/>
            <person name="Albert R."/>
            <person name="Binder M."/>
            <person name="Bloem J."/>
            <person name="Labutti K."/>
            <person name="Salamov A."/>
            <person name="Andreopoulos B."/>
            <person name="Baker S."/>
            <person name="Barry K."/>
            <person name="Bills G."/>
            <person name="Bluhm B."/>
            <person name="Cannon C."/>
            <person name="Castanera R."/>
            <person name="Culley D."/>
            <person name="Daum C."/>
            <person name="Ezra D."/>
            <person name="Gonzalez J."/>
            <person name="Henrissat B."/>
            <person name="Kuo A."/>
            <person name="Liang C."/>
            <person name="Lipzen A."/>
            <person name="Lutzoni F."/>
            <person name="Magnuson J."/>
            <person name="Mondo S."/>
            <person name="Nolan M."/>
            <person name="Ohm R."/>
            <person name="Pangilinan J."/>
            <person name="Park H.-J."/>
            <person name="Ramirez L."/>
            <person name="Alfaro M."/>
            <person name="Sun H."/>
            <person name="Tritt A."/>
            <person name="Yoshinaga Y."/>
            <person name="Zwiers L.-H."/>
            <person name="Turgeon B."/>
            <person name="Goodwin S."/>
            <person name="Spatafora J."/>
            <person name="Crous P."/>
            <person name="Grigoriev I."/>
        </authorList>
    </citation>
    <scope>NUCLEOTIDE SEQUENCE</scope>
    <source>
        <strain evidence="2">CBS 109.77</strain>
    </source>
</reference>
<sequence length="145" mass="15888">MALCLTLMHSNALSLGYTNMQVWSTVALHVVLTTTALSIVEAGSSRRNCLLSAHEHQLKEHCEHRQRVNATYLAITMNPSTHDIDSPFGSPQHWAIFNDAQLVERSSVMTRRTPCASYEATTGRTRPSASADTNRSSGSSEISSL</sequence>
<feature type="compositionally biased region" description="Polar residues" evidence="1">
    <location>
        <begin position="119"/>
        <end position="145"/>
    </location>
</feature>
<name>A0A6A6WVR1_9PLEO</name>
<evidence type="ECO:0000313" key="2">
    <source>
        <dbReference type="EMBL" id="KAF2788013.1"/>
    </source>
</evidence>
<organism evidence="2 3">
    <name type="scientific">Melanomma pulvis-pyrius CBS 109.77</name>
    <dbReference type="NCBI Taxonomy" id="1314802"/>
    <lineage>
        <taxon>Eukaryota</taxon>
        <taxon>Fungi</taxon>
        <taxon>Dikarya</taxon>
        <taxon>Ascomycota</taxon>
        <taxon>Pezizomycotina</taxon>
        <taxon>Dothideomycetes</taxon>
        <taxon>Pleosporomycetidae</taxon>
        <taxon>Pleosporales</taxon>
        <taxon>Melanommataceae</taxon>
        <taxon>Melanomma</taxon>
    </lineage>
</organism>
<gene>
    <name evidence="2" type="ORF">K505DRAFT_342449</name>
</gene>
<proteinExistence type="predicted"/>
<feature type="region of interest" description="Disordered" evidence="1">
    <location>
        <begin position="113"/>
        <end position="145"/>
    </location>
</feature>